<dbReference type="SUPFAM" id="SSF52402">
    <property type="entry name" value="Adenine nucleotide alpha hydrolases-like"/>
    <property type="match status" value="1"/>
</dbReference>
<keyword evidence="3" id="KW-1185">Reference proteome</keyword>
<evidence type="ECO:0000313" key="3">
    <source>
        <dbReference type="Proteomes" id="UP001589795"/>
    </source>
</evidence>
<dbReference type="Proteomes" id="UP001589795">
    <property type="component" value="Unassembled WGS sequence"/>
</dbReference>
<dbReference type="EMBL" id="JBHLWQ010000059">
    <property type="protein sequence ID" value="MFC0200139.1"/>
    <property type="molecule type" value="Genomic_DNA"/>
</dbReference>
<feature type="domain" description="Phosphoadenosine phosphosulphate reductase" evidence="1">
    <location>
        <begin position="38"/>
        <end position="265"/>
    </location>
</feature>
<evidence type="ECO:0000259" key="1">
    <source>
        <dbReference type="Pfam" id="PF01507"/>
    </source>
</evidence>
<dbReference type="Pfam" id="PF01507">
    <property type="entry name" value="PAPS_reduct"/>
    <property type="match status" value="1"/>
</dbReference>
<organism evidence="2 3">
    <name type="scientific">Paracoccus rhizosphaerae</name>
    <dbReference type="NCBI Taxonomy" id="1133347"/>
    <lineage>
        <taxon>Bacteria</taxon>
        <taxon>Pseudomonadati</taxon>
        <taxon>Pseudomonadota</taxon>
        <taxon>Alphaproteobacteria</taxon>
        <taxon>Rhodobacterales</taxon>
        <taxon>Paracoccaceae</taxon>
        <taxon>Paracoccus</taxon>
    </lineage>
</organism>
<dbReference type="Gene3D" id="3.40.50.620">
    <property type="entry name" value="HUPs"/>
    <property type="match status" value="1"/>
</dbReference>
<gene>
    <name evidence="2" type="primary">dndC</name>
    <name evidence="2" type="ORF">ACFFIZ_07330</name>
</gene>
<protein>
    <submittedName>
        <fullName evidence="2">DNA phosphorothioation system sulfurtransferase DndC</fullName>
    </submittedName>
</protein>
<dbReference type="InterPro" id="IPR002500">
    <property type="entry name" value="PAPS_reduct_dom"/>
</dbReference>
<dbReference type="RefSeq" id="WP_265506669.1">
    <property type="nucleotide sequence ID" value="NZ_JAOTBE010000015.1"/>
</dbReference>
<dbReference type="PANTHER" id="PTHR43196:SF2">
    <property type="entry name" value="PHOSPHOADENOSINE PHOSPHOSULFATE REDUCTASE"/>
    <property type="match status" value="1"/>
</dbReference>
<evidence type="ECO:0000313" key="2">
    <source>
        <dbReference type="EMBL" id="MFC0200139.1"/>
    </source>
</evidence>
<dbReference type="NCBIfam" id="TIGR03183">
    <property type="entry name" value="DNA_S_dndC"/>
    <property type="match status" value="1"/>
</dbReference>
<sequence>MSVAEALVVEDEGAALFRAIRAELLDEYRQDHDWPWIIGYSGGKDSTLVTHLVIEMLLSIPPSQRSRPVHIVANDTLVESPLVVQHIVESMEEIGNAANAFGLPIVTKITRPSPDQSFWVNLIGRGYPSPNRSFRWCTDRMKILPTSRYIKSQADEAGQVVLLLGVRRSESATRAASVGRYDNGERLNKHNDLVGCMVFRPIVELHTDDVWEFLALNEPPWGGSHLKLIGLYRSASGGECPVVTSKDDAPSCGTTSSRFGCWTCTVVEKDRSLEGFVESGYSEFTPLLDFRDWLVSIRNEKERRQARRRDGRITITNGGTFVPGPFTLQTRAEILEKLRRLEHATGQSLITEEEIDLIHQIWSGEIADHGKAKTFSVREIVKDRKHAT</sequence>
<comment type="caution">
    <text evidence="2">The sequence shown here is derived from an EMBL/GenBank/DDBJ whole genome shotgun (WGS) entry which is preliminary data.</text>
</comment>
<accession>A0ABV6CHB9</accession>
<dbReference type="InterPro" id="IPR014729">
    <property type="entry name" value="Rossmann-like_a/b/a_fold"/>
</dbReference>
<dbReference type="InterPro" id="IPR050128">
    <property type="entry name" value="Sulfate_adenylyltrnsfr_sub2"/>
</dbReference>
<dbReference type="InterPro" id="IPR017598">
    <property type="entry name" value="SulphurTrfase_DndC"/>
</dbReference>
<reference evidence="2 3" key="1">
    <citation type="submission" date="2024-09" db="EMBL/GenBank/DDBJ databases">
        <authorList>
            <person name="Sun Q."/>
            <person name="Mori K."/>
        </authorList>
    </citation>
    <scope>NUCLEOTIDE SEQUENCE [LARGE SCALE GENOMIC DNA]</scope>
    <source>
        <strain evidence="2 3">CCM 7904</strain>
    </source>
</reference>
<proteinExistence type="predicted"/>
<name>A0ABV6CHB9_9RHOB</name>
<dbReference type="PANTHER" id="PTHR43196">
    <property type="entry name" value="SULFATE ADENYLYLTRANSFERASE SUBUNIT 2"/>
    <property type="match status" value="1"/>
</dbReference>